<gene>
    <name evidence="2" type="primary">K0031E03.34</name>
</gene>
<protein>
    <submittedName>
        <fullName evidence="2">Uncharacterized protein K0031E03.34</fullName>
    </submittedName>
</protein>
<feature type="region of interest" description="Disordered" evidence="1">
    <location>
        <begin position="45"/>
        <end position="82"/>
    </location>
</feature>
<accession>C8TEX6</accession>
<evidence type="ECO:0000256" key="1">
    <source>
        <dbReference type="SAM" id="MobiDB-lite"/>
    </source>
</evidence>
<organism evidence="2">
    <name type="scientific">Oryza sativa subsp. indica</name>
    <name type="common">Rice</name>
    <dbReference type="NCBI Taxonomy" id="39946"/>
    <lineage>
        <taxon>Eukaryota</taxon>
        <taxon>Viridiplantae</taxon>
        <taxon>Streptophyta</taxon>
        <taxon>Embryophyta</taxon>
        <taxon>Tracheophyta</taxon>
        <taxon>Spermatophyta</taxon>
        <taxon>Magnoliopsida</taxon>
        <taxon>Liliopsida</taxon>
        <taxon>Poales</taxon>
        <taxon>Poaceae</taxon>
        <taxon>BOP clade</taxon>
        <taxon>Oryzoideae</taxon>
        <taxon>Oryzeae</taxon>
        <taxon>Oryzinae</taxon>
        <taxon>Oryza</taxon>
        <taxon>Oryza sativa</taxon>
    </lineage>
</organism>
<reference evidence="2" key="1">
    <citation type="journal article" date="2009" name="Plant J.">
        <title>Comparative analysis of complete orthologous centromeres from two subspecies of rice reveals rapid variation of centromere organization and structure.</title>
        <authorList>
            <person name="Wu J."/>
            <person name="Fujisawa M."/>
            <person name="Tian Z."/>
            <person name="Yamagata H."/>
            <person name="Kamiya K."/>
            <person name="Shibata M."/>
            <person name="Hosokawa S."/>
            <person name="Ito Y."/>
            <person name="Hamada M."/>
            <person name="Katagiri S."/>
            <person name="Kurita K."/>
            <person name="Yamamoto M."/>
            <person name="Kikuta A."/>
            <person name="Machita K."/>
            <person name="Karasawa W."/>
            <person name="Kanamori H."/>
            <person name="Namiki N."/>
            <person name="Mizuno H."/>
            <person name="Ma J."/>
            <person name="Sasaki T."/>
            <person name="Matsumoto T."/>
        </authorList>
    </citation>
    <scope>NUCLEOTIDE SEQUENCE</scope>
</reference>
<dbReference type="AlphaFoldDB" id="C8TEX6"/>
<evidence type="ECO:0000313" key="2">
    <source>
        <dbReference type="EMBL" id="BAI39695.1"/>
    </source>
</evidence>
<sequence length="126" mass="13460">MAAAAAAAAAEVVRWEMGEGDPGPGWEEVDERRCWLPRPPIVDGRRSKTVASTTVAPKVSGVDGRKSKTAATMAEDSSDSRALATRMGAGRRWWLPSSRAMDRRLKKTTTTTVVPEPPAVDGGGQR</sequence>
<name>C8TEX6_ORYSI</name>
<dbReference type="EMBL" id="AP009079">
    <property type="protein sequence ID" value="BAI39695.1"/>
    <property type="molecule type" value="Genomic_DNA"/>
</dbReference>
<proteinExistence type="predicted"/>
<feature type="region of interest" description="Disordered" evidence="1">
    <location>
        <begin position="106"/>
        <end position="126"/>
    </location>
</feature>